<keyword evidence="2" id="KW-0813">Transport</keyword>
<feature type="transmembrane region" description="Helical" evidence="7">
    <location>
        <begin position="320"/>
        <end position="344"/>
    </location>
</feature>
<keyword evidence="5 7" id="KW-0472">Membrane</keyword>
<accession>A0A0H5C5P0</accession>
<comment type="subcellular location">
    <subcellularLocation>
        <location evidence="1">Membrane</location>
        <topology evidence="1">Multi-pass membrane protein</topology>
    </subcellularLocation>
</comment>
<dbReference type="PANTHER" id="PTHR43791">
    <property type="entry name" value="PERMEASE-RELATED"/>
    <property type="match status" value="1"/>
</dbReference>
<evidence type="ECO:0000313" key="10">
    <source>
        <dbReference type="Proteomes" id="UP000038830"/>
    </source>
</evidence>
<dbReference type="FunFam" id="1.20.1250.20:FF:000065">
    <property type="entry name" value="Putative MFS pantothenate transporter"/>
    <property type="match status" value="1"/>
</dbReference>
<name>A0A0H5C5P0_CYBJN</name>
<evidence type="ECO:0000256" key="5">
    <source>
        <dbReference type="ARBA" id="ARBA00023136"/>
    </source>
</evidence>
<dbReference type="GO" id="GO:0022857">
    <property type="term" value="F:transmembrane transporter activity"/>
    <property type="evidence" value="ECO:0007669"/>
    <property type="project" value="InterPro"/>
</dbReference>
<dbReference type="PANTHER" id="PTHR43791:SF36">
    <property type="entry name" value="TRANSPORTER, PUTATIVE (AFU_ORTHOLOGUE AFUA_6G08340)-RELATED"/>
    <property type="match status" value="1"/>
</dbReference>
<evidence type="ECO:0000256" key="6">
    <source>
        <dbReference type="ARBA" id="ARBA00037968"/>
    </source>
</evidence>
<feature type="transmembrane region" description="Helical" evidence="7">
    <location>
        <begin position="443"/>
        <end position="464"/>
    </location>
</feature>
<proteinExistence type="inferred from homology"/>
<dbReference type="SUPFAM" id="SSF103473">
    <property type="entry name" value="MFS general substrate transporter"/>
    <property type="match status" value="1"/>
</dbReference>
<evidence type="ECO:0000259" key="8">
    <source>
        <dbReference type="PROSITE" id="PS50850"/>
    </source>
</evidence>
<feature type="transmembrane region" description="Helical" evidence="7">
    <location>
        <begin position="247"/>
        <end position="270"/>
    </location>
</feature>
<sequence>MTLFNKPQFWQKEQHREEVVSVEDISLEDEQDSSKNLEQVQLPFSKCWELFWQWKGAKKQPRSKFFFWYPPEQSKDERYLVFKLDMSIMIYVCLAYFTRYLDAQNISSAYISGMKEDLNITGEQYVWLTQLFSAGYCTSGAVTTLILTKVRFSRMIPILEFLWGLMCLLVYRAENFRTVAGLRFVQGVCEGAAWPAIHYALGSWYTPKELGKRTGIYTASGIAGVVLSGLIQSGLQKSMDGKNGLAGWRWLFIIDSIITFPIAILGFFVFPDTPENARPRFYLSKEDIQFCKERVKINGADRKNNLDLSTFKRVFLSYQWYIFVIAWILWCYSGIMSGYMGIVLKALGYNIYDRNNIPTGISGVGIVSGILTGFIVDLTGKRIYVITLCLVFWITGLSIIKAYDVPRGVFIMGYMFCGVSSAVSPIIVGWCNELCREDNQKRAATIGSLNLFGGLLSIPFSVKLFNADFAPKFTKGSLACLITSVLLLFHLFIILFFDRYQQRKREYISESYNDEKSDVISTKPA</sequence>
<dbReference type="InterPro" id="IPR011701">
    <property type="entry name" value="MFS"/>
</dbReference>
<reference evidence="10" key="1">
    <citation type="journal article" date="2015" name="J. Biotechnol.">
        <title>The structure of the Cyberlindnera jadinii genome and its relation to Candida utilis analyzed by the occurrence of single nucleotide polymorphisms.</title>
        <authorList>
            <person name="Rupp O."/>
            <person name="Brinkrolf K."/>
            <person name="Buerth C."/>
            <person name="Kunigo M."/>
            <person name="Schneider J."/>
            <person name="Jaenicke S."/>
            <person name="Goesmann A."/>
            <person name="Puehler A."/>
            <person name="Jaeger K.-E."/>
            <person name="Ernst J.F."/>
        </authorList>
    </citation>
    <scope>NUCLEOTIDE SEQUENCE [LARGE SCALE GENOMIC DNA]</scope>
    <source>
        <strain evidence="10">ATCC 18201 / CBS 1600 / BCRC 20928 / JCM 3617 / NBRC 0987 / NRRL Y-1542</strain>
    </source>
</reference>
<feature type="transmembrane region" description="Helical" evidence="7">
    <location>
        <begin position="125"/>
        <end position="148"/>
    </location>
</feature>
<evidence type="ECO:0000256" key="3">
    <source>
        <dbReference type="ARBA" id="ARBA00022692"/>
    </source>
</evidence>
<feature type="domain" description="Major facilitator superfamily (MFS) profile" evidence="8">
    <location>
        <begin position="88"/>
        <end position="502"/>
    </location>
</feature>
<evidence type="ECO:0000256" key="7">
    <source>
        <dbReference type="SAM" id="Phobius"/>
    </source>
</evidence>
<dbReference type="EMBL" id="CDQK01000004">
    <property type="protein sequence ID" value="CEP23306.1"/>
    <property type="molecule type" value="Genomic_DNA"/>
</dbReference>
<feature type="transmembrane region" description="Helical" evidence="7">
    <location>
        <begin position="214"/>
        <end position="235"/>
    </location>
</feature>
<protein>
    <recommendedName>
        <fullName evidence="8">Major facilitator superfamily (MFS) profile domain-containing protein</fullName>
    </recommendedName>
</protein>
<evidence type="ECO:0000256" key="1">
    <source>
        <dbReference type="ARBA" id="ARBA00004141"/>
    </source>
</evidence>
<evidence type="ECO:0000256" key="4">
    <source>
        <dbReference type="ARBA" id="ARBA00022989"/>
    </source>
</evidence>
<dbReference type="AlphaFoldDB" id="A0A0H5C5P0"/>
<dbReference type="Gene3D" id="1.20.1250.20">
    <property type="entry name" value="MFS general substrate transporter like domains"/>
    <property type="match status" value="2"/>
</dbReference>
<feature type="transmembrane region" description="Helical" evidence="7">
    <location>
        <begin position="383"/>
        <end position="403"/>
    </location>
</feature>
<dbReference type="InterPro" id="IPR036259">
    <property type="entry name" value="MFS_trans_sf"/>
</dbReference>
<evidence type="ECO:0000313" key="9">
    <source>
        <dbReference type="EMBL" id="CEP23306.1"/>
    </source>
</evidence>
<feature type="transmembrane region" description="Helical" evidence="7">
    <location>
        <begin position="80"/>
        <end position="98"/>
    </location>
</feature>
<dbReference type="InterPro" id="IPR020846">
    <property type="entry name" value="MFS_dom"/>
</dbReference>
<feature type="transmembrane region" description="Helical" evidence="7">
    <location>
        <begin position="409"/>
        <end position="431"/>
    </location>
</feature>
<organism evidence="9 10">
    <name type="scientific">Cyberlindnera jadinii (strain ATCC 18201 / CBS 1600 / BCRC 20928 / JCM 3617 / NBRC 0987 / NRRL Y-1542)</name>
    <name type="common">Torula yeast</name>
    <name type="synonym">Candida utilis</name>
    <dbReference type="NCBI Taxonomy" id="983966"/>
    <lineage>
        <taxon>Eukaryota</taxon>
        <taxon>Fungi</taxon>
        <taxon>Dikarya</taxon>
        <taxon>Ascomycota</taxon>
        <taxon>Saccharomycotina</taxon>
        <taxon>Saccharomycetes</taxon>
        <taxon>Phaffomycetales</taxon>
        <taxon>Phaffomycetaceae</taxon>
        <taxon>Cyberlindnera</taxon>
    </lineage>
</organism>
<dbReference type="GO" id="GO:0016020">
    <property type="term" value="C:membrane"/>
    <property type="evidence" value="ECO:0007669"/>
    <property type="project" value="UniProtKB-SubCell"/>
</dbReference>
<dbReference type="Pfam" id="PF07690">
    <property type="entry name" value="MFS_1"/>
    <property type="match status" value="1"/>
</dbReference>
<comment type="similarity">
    <text evidence="6">Belongs to the major facilitator superfamily. Allantoate permease family.</text>
</comment>
<feature type="transmembrane region" description="Helical" evidence="7">
    <location>
        <begin position="356"/>
        <end position="376"/>
    </location>
</feature>
<keyword evidence="4 7" id="KW-1133">Transmembrane helix</keyword>
<gene>
    <name evidence="9" type="ORF">BN1211_3864</name>
</gene>
<evidence type="ECO:0000256" key="2">
    <source>
        <dbReference type="ARBA" id="ARBA00022448"/>
    </source>
</evidence>
<keyword evidence="3 7" id="KW-0812">Transmembrane</keyword>
<feature type="transmembrane region" description="Helical" evidence="7">
    <location>
        <begin position="476"/>
        <end position="497"/>
    </location>
</feature>
<dbReference type="PROSITE" id="PS50850">
    <property type="entry name" value="MFS"/>
    <property type="match status" value="1"/>
</dbReference>
<dbReference type="Proteomes" id="UP000038830">
    <property type="component" value="Unassembled WGS sequence"/>
</dbReference>